<dbReference type="Proteomes" id="UP000268291">
    <property type="component" value="Unassembled WGS sequence"/>
</dbReference>
<reference evidence="2 4" key="2">
    <citation type="submission" date="2018-12" db="EMBL/GenBank/DDBJ databases">
        <authorList>
            <person name="hu s."/>
            <person name="Xu Y."/>
            <person name="Xu B."/>
            <person name="Li F."/>
        </authorList>
    </citation>
    <scope>NUCLEOTIDE SEQUENCE [LARGE SCALE GENOMIC DNA]</scope>
    <source>
        <strain evidence="2 4">KSW2-17</strain>
    </source>
</reference>
<dbReference type="Proteomes" id="UP000241203">
    <property type="component" value="Unassembled WGS sequence"/>
</dbReference>
<evidence type="ECO:0000313" key="4">
    <source>
        <dbReference type="Proteomes" id="UP000268291"/>
    </source>
</evidence>
<evidence type="ECO:0000313" key="1">
    <source>
        <dbReference type="EMBL" id="PSL38922.1"/>
    </source>
</evidence>
<dbReference type="Gene3D" id="3.40.50.2000">
    <property type="entry name" value="Glycogen Phosphorylase B"/>
    <property type="match status" value="1"/>
</dbReference>
<sequence length="348" mass="38021">MKVCLVAAPLLARSGVYRSSRELVAAGQAEGLDWTLFQGVSRNAAGHRPPEDPPWVTEVELEADGAKGIVSLRQLLKGSRDVAEADVIVSMIPQTDMALATLAKPWVAYLRGRPWPAKGESSSVRRIVWEVLERSALRRSKEVWATTHVLRDEIGLGRAVEIVPPGLAPRPRQWDGIGRRQTAVWAARFDIDKNPSLFVEMMARDGSDAAMYGAGPLQGQIESMAPSNVRVRGWASASDLWDDAAVYVGTSTREAFGRSAVEAAMAGIPLILSARFGAAPLLITDPRLEAKLILEPSMGHLDRWVEALRELREDEALRRKVSTHVVENAAKLTVGDSARAIRSRLESL</sequence>
<dbReference type="PANTHER" id="PTHR12526">
    <property type="entry name" value="GLYCOSYLTRANSFERASE"/>
    <property type="match status" value="1"/>
</dbReference>
<dbReference type="RefSeq" id="WP_106563862.1">
    <property type="nucleotide sequence ID" value="NZ_PYAU01000001.1"/>
</dbReference>
<dbReference type="EMBL" id="PYAU01000001">
    <property type="protein sequence ID" value="PSL38922.1"/>
    <property type="molecule type" value="Genomic_DNA"/>
</dbReference>
<keyword evidence="4" id="KW-1185">Reference proteome</keyword>
<dbReference type="Pfam" id="PF20706">
    <property type="entry name" value="GT4-conflict"/>
    <property type="match status" value="1"/>
</dbReference>
<evidence type="ECO:0000313" key="2">
    <source>
        <dbReference type="EMBL" id="RUQ86615.1"/>
    </source>
</evidence>
<reference evidence="1 3" key="1">
    <citation type="submission" date="2018-03" db="EMBL/GenBank/DDBJ databases">
        <title>Genomic Encyclopedia of Archaeal and Bacterial Type Strains, Phase II (KMG-II): from individual species to whole genera.</title>
        <authorList>
            <person name="Goeker M."/>
        </authorList>
    </citation>
    <scope>NUCLEOTIDE SEQUENCE [LARGE SCALE GENOMIC DNA]</scope>
    <source>
        <strain evidence="1 3">DSM 21548</strain>
    </source>
</reference>
<dbReference type="AlphaFoldDB" id="A0A2P8GY92"/>
<dbReference type="SUPFAM" id="SSF53756">
    <property type="entry name" value="UDP-Glycosyltransferase/glycogen phosphorylase"/>
    <property type="match status" value="1"/>
</dbReference>
<dbReference type="EMBL" id="RZGY01000001">
    <property type="protein sequence ID" value="RUQ86615.1"/>
    <property type="molecule type" value="Genomic_DNA"/>
</dbReference>
<gene>
    <name evidence="1" type="ORF">CLV49_2552</name>
    <name evidence="2" type="ORF">ELQ93_06465</name>
</gene>
<organism evidence="1 3">
    <name type="scientific">Labedella gwakjiensis</name>
    <dbReference type="NCBI Taxonomy" id="390269"/>
    <lineage>
        <taxon>Bacteria</taxon>
        <taxon>Bacillati</taxon>
        <taxon>Actinomycetota</taxon>
        <taxon>Actinomycetes</taxon>
        <taxon>Micrococcales</taxon>
        <taxon>Microbacteriaceae</taxon>
        <taxon>Labedella</taxon>
    </lineage>
</organism>
<dbReference type="GO" id="GO:0016740">
    <property type="term" value="F:transferase activity"/>
    <property type="evidence" value="ECO:0007669"/>
    <property type="project" value="UniProtKB-KW"/>
</dbReference>
<comment type="caution">
    <text evidence="1">The sequence shown here is derived from an EMBL/GenBank/DDBJ whole genome shotgun (WGS) entry which is preliminary data.</text>
</comment>
<name>A0A2P8GY92_9MICO</name>
<keyword evidence="1" id="KW-0808">Transferase</keyword>
<accession>A0A2P8GY92</accession>
<protein>
    <submittedName>
        <fullName evidence="1 2">Glycosyltransferase</fullName>
    </submittedName>
</protein>
<evidence type="ECO:0000313" key="3">
    <source>
        <dbReference type="Proteomes" id="UP000241203"/>
    </source>
</evidence>
<proteinExistence type="predicted"/>